<evidence type="ECO:0000313" key="2">
    <source>
        <dbReference type="Proteomes" id="UP000183155"/>
    </source>
</evidence>
<gene>
    <name evidence="1" type="ORF">SAMN04490203_1455</name>
</gene>
<sequence>MTTGPQAFAERAAHFTFRDGLAIHKEAIFGLAVLIPLTEQDKG</sequence>
<reference evidence="1 2" key="1">
    <citation type="submission" date="2016-10" db="EMBL/GenBank/DDBJ databases">
        <authorList>
            <person name="Varghese N."/>
            <person name="Submissions S."/>
        </authorList>
    </citation>
    <scope>NUCLEOTIDE SEQUENCE [LARGE SCALE GENOMIC DNA]</scope>
    <source>
        <strain evidence="1 2">BS3652</strain>
    </source>
</reference>
<dbReference type="RefSeq" id="WP_268876069.1">
    <property type="nucleotide sequence ID" value="NZ_FNRS01000001.1"/>
</dbReference>
<proteinExistence type="predicted"/>
<dbReference type="Proteomes" id="UP000183155">
    <property type="component" value="Unassembled WGS sequence"/>
</dbReference>
<evidence type="ECO:0000313" key="1">
    <source>
        <dbReference type="EMBL" id="SEB92637.1"/>
    </source>
</evidence>
<name>A0A1H4NBZ6_PSETA</name>
<accession>A0A1H4NBZ6</accession>
<dbReference type="EMBL" id="FNRS01000001">
    <property type="protein sequence ID" value="SEB92637.1"/>
    <property type="molecule type" value="Genomic_DNA"/>
</dbReference>
<comment type="caution">
    <text evidence="1">The sequence shown here is derived from an EMBL/GenBank/DDBJ whole genome shotgun (WGS) entry which is preliminary data.</text>
</comment>
<keyword evidence="2" id="KW-1185">Reference proteome</keyword>
<protein>
    <submittedName>
        <fullName evidence="1">Uncharacterized protein</fullName>
    </submittedName>
</protein>
<organism evidence="1 2">
    <name type="scientific">Pseudomonas taetrolens</name>
    <dbReference type="NCBI Taxonomy" id="47884"/>
    <lineage>
        <taxon>Bacteria</taxon>
        <taxon>Pseudomonadati</taxon>
        <taxon>Pseudomonadota</taxon>
        <taxon>Gammaproteobacteria</taxon>
        <taxon>Pseudomonadales</taxon>
        <taxon>Pseudomonadaceae</taxon>
        <taxon>Pseudomonas</taxon>
    </lineage>
</organism>